<accession>A0A915K0S0</accession>
<dbReference type="AlphaFoldDB" id="A0A915K0S0"/>
<evidence type="ECO:0000313" key="2">
    <source>
        <dbReference type="WBParaSite" id="nRc.2.0.1.t31805-RA"/>
    </source>
</evidence>
<reference evidence="2" key="1">
    <citation type="submission" date="2022-11" db="UniProtKB">
        <authorList>
            <consortium name="WormBaseParasite"/>
        </authorList>
    </citation>
    <scope>IDENTIFICATION</scope>
</reference>
<proteinExistence type="predicted"/>
<keyword evidence="1" id="KW-1185">Reference proteome</keyword>
<dbReference type="Proteomes" id="UP000887565">
    <property type="component" value="Unplaced"/>
</dbReference>
<protein>
    <submittedName>
        <fullName evidence="2">Uncharacterized protein</fullName>
    </submittedName>
</protein>
<organism evidence="1 2">
    <name type="scientific">Romanomermis culicivorax</name>
    <name type="common">Nematode worm</name>
    <dbReference type="NCBI Taxonomy" id="13658"/>
    <lineage>
        <taxon>Eukaryota</taxon>
        <taxon>Metazoa</taxon>
        <taxon>Ecdysozoa</taxon>
        <taxon>Nematoda</taxon>
        <taxon>Enoplea</taxon>
        <taxon>Dorylaimia</taxon>
        <taxon>Mermithida</taxon>
        <taxon>Mermithoidea</taxon>
        <taxon>Mermithidae</taxon>
        <taxon>Romanomermis</taxon>
    </lineage>
</organism>
<sequence>MTLRVITTDISNNNITCCCSYLIAGHGHSVLGIDSVGVDVKNRCVSSRRRGRVSPVALVHSCGSATIVGGQRRPFTDDDRCRHVSHERAVAGGRLTGIGGSGGDEWVAGGHAGVHLVLVLLVEHRLPARRCLRL</sequence>
<name>A0A915K0S0_ROMCU</name>
<evidence type="ECO:0000313" key="1">
    <source>
        <dbReference type="Proteomes" id="UP000887565"/>
    </source>
</evidence>
<dbReference type="WBParaSite" id="nRc.2.0.1.t31805-RA">
    <property type="protein sequence ID" value="nRc.2.0.1.t31805-RA"/>
    <property type="gene ID" value="nRc.2.0.1.g31805"/>
</dbReference>